<dbReference type="InterPro" id="IPR049730">
    <property type="entry name" value="SNF2/RAD54-like_C"/>
</dbReference>
<keyword evidence="1" id="KW-0378">Hydrolase</keyword>
<dbReference type="GO" id="GO:0016787">
    <property type="term" value="F:hydrolase activity"/>
    <property type="evidence" value="ECO:0007669"/>
    <property type="project" value="UniProtKB-KW"/>
</dbReference>
<feature type="domain" description="Helicase C-terminal" evidence="2">
    <location>
        <begin position="13"/>
        <end position="168"/>
    </location>
</feature>
<name>A0A9P8J2I7_AURME</name>
<dbReference type="InterPro" id="IPR001650">
    <property type="entry name" value="Helicase_C-like"/>
</dbReference>
<dbReference type="Pfam" id="PF00271">
    <property type="entry name" value="Helicase_C"/>
    <property type="match status" value="1"/>
</dbReference>
<dbReference type="Proteomes" id="UP000779574">
    <property type="component" value="Unassembled WGS sequence"/>
</dbReference>
<reference evidence="3" key="2">
    <citation type="submission" date="2021-08" db="EMBL/GenBank/DDBJ databases">
        <authorList>
            <person name="Gostincar C."/>
            <person name="Sun X."/>
            <person name="Song Z."/>
            <person name="Gunde-Cimerman N."/>
        </authorList>
    </citation>
    <scope>NUCLEOTIDE SEQUENCE</scope>
    <source>
        <strain evidence="3">EXF-9911</strain>
    </source>
</reference>
<evidence type="ECO:0000256" key="1">
    <source>
        <dbReference type="ARBA" id="ARBA00022801"/>
    </source>
</evidence>
<proteinExistence type="predicted"/>
<dbReference type="OrthoDB" id="3886847at2759"/>
<comment type="caution">
    <text evidence="3">The sequence shown here is derived from an EMBL/GenBank/DDBJ whole genome shotgun (WGS) entry which is preliminary data.</text>
</comment>
<dbReference type="PANTHER" id="PTHR10799">
    <property type="entry name" value="SNF2/RAD54 HELICASE FAMILY"/>
    <property type="match status" value="1"/>
</dbReference>
<dbReference type="SUPFAM" id="SSF52540">
    <property type="entry name" value="P-loop containing nucleoside triphosphate hydrolases"/>
    <property type="match status" value="1"/>
</dbReference>
<dbReference type="AlphaFoldDB" id="A0A9P8J2I7"/>
<accession>A0A9P8J2I7</accession>
<dbReference type="EMBL" id="JAHFXF010000868">
    <property type="protein sequence ID" value="KAG9681571.1"/>
    <property type="molecule type" value="Genomic_DNA"/>
</dbReference>
<protein>
    <recommendedName>
        <fullName evidence="2">Helicase C-terminal domain-containing protein</fullName>
    </recommendedName>
</protein>
<gene>
    <name evidence="3" type="ORF">KCU76_g14406</name>
</gene>
<dbReference type="InterPro" id="IPR027417">
    <property type="entry name" value="P-loop_NTPase"/>
</dbReference>
<feature type="non-terminal residue" evidence="3">
    <location>
        <position position="177"/>
    </location>
</feature>
<dbReference type="CDD" id="cd18793">
    <property type="entry name" value="SF2_C_SNF"/>
    <property type="match status" value="1"/>
</dbReference>
<reference evidence="3" key="1">
    <citation type="journal article" date="2021" name="J Fungi (Basel)">
        <title>Virulence traits and population genomics of the black yeast Aureobasidium melanogenum.</title>
        <authorList>
            <person name="Cernosa A."/>
            <person name="Sun X."/>
            <person name="Gostincar C."/>
            <person name="Fang C."/>
            <person name="Gunde-Cimerman N."/>
            <person name="Song Z."/>
        </authorList>
    </citation>
    <scope>NUCLEOTIDE SEQUENCE</scope>
    <source>
        <strain evidence="3">EXF-9911</strain>
    </source>
</reference>
<evidence type="ECO:0000313" key="4">
    <source>
        <dbReference type="Proteomes" id="UP000779574"/>
    </source>
</evidence>
<sequence length="177" mass="19989">MGDDELLSNRVTAVIKTLSDVRRDFPDDRVVVFSNFVEFLDLVAEAFLRSTKTLAFHFDGTVKEGDRQTIRAAWSNSKSPHPPILVTAGAGGAEMNLQAGNHVVRRERWWTESEEMQADARCHRKNQAKQVRLRTMDGKTSRIDDDIKQARDRKAAANAVNVQGKRLLRSARLNCLL</sequence>
<organism evidence="3 4">
    <name type="scientific">Aureobasidium melanogenum</name>
    <name type="common">Aureobasidium pullulans var. melanogenum</name>
    <dbReference type="NCBI Taxonomy" id="46634"/>
    <lineage>
        <taxon>Eukaryota</taxon>
        <taxon>Fungi</taxon>
        <taxon>Dikarya</taxon>
        <taxon>Ascomycota</taxon>
        <taxon>Pezizomycotina</taxon>
        <taxon>Dothideomycetes</taxon>
        <taxon>Dothideomycetidae</taxon>
        <taxon>Dothideales</taxon>
        <taxon>Saccotheciaceae</taxon>
        <taxon>Aureobasidium</taxon>
    </lineage>
</organism>
<evidence type="ECO:0000313" key="3">
    <source>
        <dbReference type="EMBL" id="KAG9681571.1"/>
    </source>
</evidence>
<dbReference type="PROSITE" id="PS51194">
    <property type="entry name" value="HELICASE_CTER"/>
    <property type="match status" value="1"/>
</dbReference>
<evidence type="ECO:0000259" key="2">
    <source>
        <dbReference type="PROSITE" id="PS51194"/>
    </source>
</evidence>
<dbReference type="Gene3D" id="3.40.50.300">
    <property type="entry name" value="P-loop containing nucleotide triphosphate hydrolases"/>
    <property type="match status" value="1"/>
</dbReference>